<evidence type="ECO:0000313" key="3">
    <source>
        <dbReference type="EMBL" id="WUU57855.1"/>
    </source>
</evidence>
<keyword evidence="1" id="KW-0620">Polyamine biosynthesis</keyword>
<accession>A0ABZ1YI61</accession>
<feature type="transmembrane region" description="Helical" evidence="2">
    <location>
        <begin position="156"/>
        <end position="179"/>
    </location>
</feature>
<dbReference type="EMBL" id="CP109207">
    <property type="protein sequence ID" value="WUU57855.1"/>
    <property type="molecule type" value="Genomic_DNA"/>
</dbReference>
<feature type="transmembrane region" description="Helical" evidence="2">
    <location>
        <begin position="26"/>
        <end position="49"/>
    </location>
</feature>
<dbReference type="CDD" id="cd02440">
    <property type="entry name" value="AdoMet_MTases"/>
    <property type="match status" value="1"/>
</dbReference>
<dbReference type="Gene3D" id="1.20.1250.20">
    <property type="entry name" value="MFS general substrate transporter like domains"/>
    <property type="match status" value="1"/>
</dbReference>
<evidence type="ECO:0000256" key="2">
    <source>
        <dbReference type="SAM" id="Phobius"/>
    </source>
</evidence>
<dbReference type="Gene3D" id="3.40.50.150">
    <property type="entry name" value="Vaccinia Virus protein VP39"/>
    <property type="match status" value="1"/>
</dbReference>
<reference evidence="3" key="1">
    <citation type="submission" date="2022-10" db="EMBL/GenBank/DDBJ databases">
        <title>The complete genomes of actinobacterial strains from the NBC collection.</title>
        <authorList>
            <person name="Joergensen T.S."/>
            <person name="Alvarez Arevalo M."/>
            <person name="Sterndorff E.B."/>
            <person name="Faurdal D."/>
            <person name="Vuksanovic O."/>
            <person name="Mourched A.-S."/>
            <person name="Charusanti P."/>
            <person name="Shaw S."/>
            <person name="Blin K."/>
            <person name="Weber T."/>
        </authorList>
    </citation>
    <scope>NUCLEOTIDE SEQUENCE [LARGE SCALE GENOMIC DNA]</scope>
    <source>
        <strain evidence="3">NBC 01686</strain>
    </source>
</reference>
<proteinExistence type="predicted"/>
<dbReference type="SUPFAM" id="SSF53335">
    <property type="entry name" value="S-adenosyl-L-methionine-dependent methyltransferases"/>
    <property type="match status" value="1"/>
</dbReference>
<name>A0ABZ1YI61_9ACTN</name>
<dbReference type="InterPro" id="IPR036259">
    <property type="entry name" value="MFS_trans_sf"/>
</dbReference>
<protein>
    <submittedName>
        <fullName evidence="3">Fused MFS/spermidine synthase</fullName>
    </submittedName>
</protein>
<gene>
    <name evidence="3" type="ORF">OIE82_33750</name>
</gene>
<keyword evidence="2" id="KW-1133">Transmembrane helix</keyword>
<feature type="transmembrane region" description="Helical" evidence="2">
    <location>
        <begin position="185"/>
        <end position="204"/>
    </location>
</feature>
<dbReference type="PANTHER" id="PTHR43317">
    <property type="entry name" value="THERMOSPERMINE SYNTHASE ACAULIS5"/>
    <property type="match status" value="1"/>
</dbReference>
<dbReference type="PANTHER" id="PTHR43317:SF1">
    <property type="entry name" value="THERMOSPERMINE SYNTHASE ACAULIS5"/>
    <property type="match status" value="1"/>
</dbReference>
<evidence type="ECO:0000256" key="1">
    <source>
        <dbReference type="ARBA" id="ARBA00023115"/>
    </source>
</evidence>
<dbReference type="InterPro" id="IPR029063">
    <property type="entry name" value="SAM-dependent_MTases_sf"/>
</dbReference>
<dbReference type="NCBIfam" id="NF037959">
    <property type="entry name" value="MFS_SpdSyn"/>
    <property type="match status" value="1"/>
</dbReference>
<dbReference type="SUPFAM" id="SSF103473">
    <property type="entry name" value="MFS general substrate transporter"/>
    <property type="match status" value="1"/>
</dbReference>
<organism evidence="3">
    <name type="scientific">Streptomyces althioticus</name>
    <dbReference type="NCBI Taxonomy" id="83380"/>
    <lineage>
        <taxon>Bacteria</taxon>
        <taxon>Bacillati</taxon>
        <taxon>Actinomycetota</taxon>
        <taxon>Actinomycetes</taxon>
        <taxon>Kitasatosporales</taxon>
        <taxon>Streptomycetaceae</taxon>
        <taxon>Streptomyces</taxon>
        <taxon>Streptomyces althioticus group</taxon>
    </lineage>
</organism>
<keyword evidence="2" id="KW-0472">Membrane</keyword>
<dbReference type="RefSeq" id="WP_395759798.1">
    <property type="nucleotide sequence ID" value="NZ_CP109207.1"/>
</dbReference>
<feature type="transmembrane region" description="Helical" evidence="2">
    <location>
        <begin position="90"/>
        <end position="109"/>
    </location>
</feature>
<keyword evidence="2" id="KW-0812">Transmembrane</keyword>
<sequence length="515" mass="52996">MPSVTGLSSSPVAEGTRGRPGLGPRVAAVLVFGASAAVLVVEIVALRLLAPYLGLTLETSTMVIGIALTAIALGSWLGGRVADQIDPLRLLAPALGVSGAVVALTPAVLRGVAEWARPLLILVAALTILVPGALLSAVTPLVTKVRLTSLAETGTVVGRLSGVGTAGSIAGTVLTGFVLLSRLPVSGILFGLGALLVVASVVTGRRLRGRSGAAPALALVLTAGGLAASAAPGGCDVETRYHCADVVADPAREGGRTLVLDGVRHSYVDADDPAHLEFTYVKAVASVADTAFPERRPLTAHHLGGGGLTLPRYLAATRPGTRSVVSEIDDGVVRIDRERLGLRPQPGIDVRTEDGRLGLKRLDTDSLDLVVGDAFGGVSVPWHLTTVEALTEVRRALAPHGLYVVNLIDHGEQAFAKAELATLREVFAHVALLGEPVDIGLARTGAPVGGNLVAVASDRPVDLSAIQKALDARGTGWRTVTGKPLTTWTADAPVLTDDYAPVDQLLQPYAAQRGR</sequence>
<feature type="transmembrane region" description="Helical" evidence="2">
    <location>
        <begin position="61"/>
        <end position="78"/>
    </location>
</feature>
<feature type="transmembrane region" description="Helical" evidence="2">
    <location>
        <begin position="115"/>
        <end position="135"/>
    </location>
</feature>